<dbReference type="PANTHER" id="PTHR21015:SF22">
    <property type="entry name" value="GLYCOSYLTRANSFERASE"/>
    <property type="match status" value="1"/>
</dbReference>
<dbReference type="GO" id="GO:0016747">
    <property type="term" value="F:acyltransferase activity, transferring groups other than amino-acyl groups"/>
    <property type="evidence" value="ECO:0007669"/>
    <property type="project" value="InterPro"/>
</dbReference>
<dbReference type="InterPro" id="IPR020023">
    <property type="entry name" value="PseG"/>
</dbReference>
<evidence type="ECO:0000259" key="2">
    <source>
        <dbReference type="PROSITE" id="PS51186"/>
    </source>
</evidence>
<dbReference type="PANTHER" id="PTHR21015">
    <property type="entry name" value="UDP-N-ACETYLGLUCOSAMINE--N-ACETYLMURAMYL-(PENTAPEPTIDE) PYROPHOSPHORYL-UNDECAPRENOL N-ACETYLGLUCOSAMINE TRANSFERASE 1"/>
    <property type="match status" value="1"/>
</dbReference>
<feature type="binding site" evidence="1">
    <location>
        <position position="260"/>
    </location>
    <ligand>
        <name>substrate</name>
    </ligand>
</feature>
<dbReference type="Gene3D" id="3.40.50.11190">
    <property type="match status" value="1"/>
</dbReference>
<feature type="binding site" evidence="1">
    <location>
        <position position="157"/>
    </location>
    <ligand>
        <name>substrate</name>
    </ligand>
</feature>
<reference evidence="3 4" key="1">
    <citation type="submission" date="2019-07" db="EMBL/GenBank/DDBJ databases">
        <title>Genomic Encyclopedia of Type Strains, Phase IV (KMG-IV): sequencing the most valuable type-strain genomes for metagenomic binning, comparative biology and taxonomic classification.</title>
        <authorList>
            <person name="Goeker M."/>
        </authorList>
    </citation>
    <scope>NUCLEOTIDE SEQUENCE [LARGE SCALE GENOMIC DNA]</scope>
    <source>
        <strain evidence="3 4">SS015</strain>
    </source>
</reference>
<dbReference type="GO" id="GO:0016758">
    <property type="term" value="F:hexosyltransferase activity"/>
    <property type="evidence" value="ECO:0007669"/>
    <property type="project" value="InterPro"/>
</dbReference>
<feature type="domain" description="N-acetyltransferase" evidence="2">
    <location>
        <begin position="346"/>
        <end position="491"/>
    </location>
</feature>
<evidence type="ECO:0000256" key="1">
    <source>
        <dbReference type="PIRSR" id="PIRSR620023-2"/>
    </source>
</evidence>
<proteinExistence type="predicted"/>
<name>A0A5D3WM50_9BACT</name>
<sequence>MRCLALANELKNRGADVTFIARDLRGNSNWIVEEFGFPLWQLPAHVEENQVGELDEDYSSWLGVSKGTDALETVQLLKNAAYLDWLIVDHYALDRSWEEEVRPYVRKIMVIDDLANRAHDCDLLLDQNVLRDNTGRYTGLVPQDCQILLGPKYALLRQEFSEARKKLGPRSGNVKRVLVFFGGIDSSNQTLRALQALERMGCPDIAVDVVVGAKNPNRKSIESFCSKNTNINIYCQTKEMPKLISEADLAICAGGTTTWERCCLGLPGLVISVAENQEAIAKGLAARGCQLYLGPESEVSVEAIQYALETLRRSPETLESFSRESMQLTDGLGVKRIVQLMAQPDLMLRRATMNDCESIYRWRNDEETRRHIFDSTVIPFEDHQRWFENSLKNPDQVLLVAEATSGPVGVLRYDLKGESATISVYLVPGGQPPGTGPQLIRSGSEWLRQNYPQVLRIFAEILPENIASQKAFKKAGYIKNHLTYVQELNHA</sequence>
<dbReference type="Pfam" id="PF13302">
    <property type="entry name" value="Acetyltransf_3"/>
    <property type="match status" value="1"/>
</dbReference>
<dbReference type="InterPro" id="IPR016181">
    <property type="entry name" value="Acyl_CoA_acyltransferase"/>
</dbReference>
<keyword evidence="4" id="KW-1185">Reference proteome</keyword>
<evidence type="ECO:0000313" key="3">
    <source>
        <dbReference type="EMBL" id="TYO98362.1"/>
    </source>
</evidence>
<dbReference type="InterPro" id="IPR000182">
    <property type="entry name" value="GNAT_dom"/>
</dbReference>
<dbReference type="Pfam" id="PF04101">
    <property type="entry name" value="Glyco_tran_28_C"/>
    <property type="match status" value="1"/>
</dbReference>
<dbReference type="GO" id="GO:0016787">
    <property type="term" value="F:hydrolase activity"/>
    <property type="evidence" value="ECO:0007669"/>
    <property type="project" value="UniProtKB-KW"/>
</dbReference>
<organism evidence="3 4">
    <name type="scientific">Geothermobacter ehrlichii</name>
    <dbReference type="NCBI Taxonomy" id="213224"/>
    <lineage>
        <taxon>Bacteria</taxon>
        <taxon>Pseudomonadati</taxon>
        <taxon>Thermodesulfobacteriota</taxon>
        <taxon>Desulfuromonadia</taxon>
        <taxon>Desulfuromonadales</taxon>
        <taxon>Geothermobacteraceae</taxon>
        <taxon>Geothermobacter</taxon>
    </lineage>
</organism>
<dbReference type="Gene3D" id="3.40.50.2000">
    <property type="entry name" value="Glycogen Phosphorylase B"/>
    <property type="match status" value="1"/>
</dbReference>
<gene>
    <name evidence="3" type="ORF">EDC39_107163</name>
</gene>
<comment type="caution">
    <text evidence="3">The sequence shown here is derived from an EMBL/GenBank/DDBJ whole genome shotgun (WGS) entry which is preliminary data.</text>
</comment>
<dbReference type="SUPFAM" id="SSF53756">
    <property type="entry name" value="UDP-Glycosyltransferase/glycogen phosphorylase"/>
    <property type="match status" value="1"/>
</dbReference>
<protein>
    <submittedName>
        <fullName evidence="3">UDP-2,4-diacetamido-2,4, 6-trideoxy-beta-L-altropyranose hydrolase</fullName>
    </submittedName>
</protein>
<dbReference type="Proteomes" id="UP000324159">
    <property type="component" value="Unassembled WGS sequence"/>
</dbReference>
<dbReference type="PROSITE" id="PS51186">
    <property type="entry name" value="GNAT"/>
    <property type="match status" value="1"/>
</dbReference>
<dbReference type="Gene3D" id="3.40.630.30">
    <property type="match status" value="1"/>
</dbReference>
<dbReference type="AlphaFoldDB" id="A0A5D3WM50"/>
<keyword evidence="3" id="KW-0378">Hydrolase</keyword>
<accession>A0A5D3WM50</accession>
<dbReference type="EMBL" id="VNIB01000007">
    <property type="protein sequence ID" value="TYO98362.1"/>
    <property type="molecule type" value="Genomic_DNA"/>
</dbReference>
<dbReference type="SUPFAM" id="SSF55729">
    <property type="entry name" value="Acyl-CoA N-acyltransferases (Nat)"/>
    <property type="match status" value="1"/>
</dbReference>
<evidence type="ECO:0000313" key="4">
    <source>
        <dbReference type="Proteomes" id="UP000324159"/>
    </source>
</evidence>
<dbReference type="NCBIfam" id="TIGR03590">
    <property type="entry name" value="PseG"/>
    <property type="match status" value="1"/>
</dbReference>
<dbReference type="InterPro" id="IPR007235">
    <property type="entry name" value="Glyco_trans_28_C"/>
</dbReference>